<gene>
    <name evidence="4" type="ORF">BUALT_Bualt18G0033800</name>
</gene>
<dbReference type="Pfam" id="PF02536">
    <property type="entry name" value="mTERF"/>
    <property type="match status" value="1"/>
</dbReference>
<dbReference type="PANTHER" id="PTHR13068:SF133">
    <property type="entry name" value="MITOCHONDRIAL TRANSCRIPTION TERMINATION FACTOR FAMILY PROTEIN"/>
    <property type="match status" value="1"/>
</dbReference>
<sequence>MQEGALQLLRARLKIGGCFCCCHQSPHPTWLEAAISASTKLLLSSPEKLDLLLTILKNNGFSDAHIAKMVTKIPGILKADPEKTILPKLQFFPLIGVPPPVLAKVVSTSRNILKYSLQNSIIPAYNILKILLKTDERVVHFIKRAAADFHFIYGVLKFTRSNVALLRKYGVRELDISFLITNHPKTLIITSDRLVKLVDRVIELGVDSKKIIFVQAMQVLLSMSKSTWEHKKQVYQRCGWSESDIIVAFSVHPMCMSLSEKKITATMEFLVNEMSFEPSVIARCAQVICYNLERRIKPRCRVAKVLLLKVLLKKSYILNTFLWISDKVFLDRYVSKYQKNIPLLDVYLGNSDGRVNNPSYLGLANRMIRDEVVLQIQSLIKSFFFFFFFAMDSDLTWVSACGNCRASKIAAGRDGILLIVTIERIRCVITKSYRGCDTDWLAMHQLPADEFGENGVVITGLAGFMMVGLGGDSAGLESVGFNIGFVIVGVLEEGLAAVGTVVKGVVMSICLVEIENLSSNIFSPLCSAFTLEPEMKWKIERRKGLLDEKGSVIQSSKE</sequence>
<reference evidence="4" key="1">
    <citation type="submission" date="2019-10" db="EMBL/GenBank/DDBJ databases">
        <authorList>
            <person name="Zhang R."/>
            <person name="Pan Y."/>
            <person name="Wang J."/>
            <person name="Ma R."/>
            <person name="Yu S."/>
        </authorList>
    </citation>
    <scope>NUCLEOTIDE SEQUENCE</scope>
    <source>
        <strain evidence="4">LA-IB0</strain>
        <tissue evidence="4">Leaf</tissue>
    </source>
</reference>
<proteinExistence type="inferred from homology"/>
<keyword evidence="2" id="KW-0805">Transcription regulation</keyword>
<keyword evidence="2" id="KW-0806">Transcription termination</keyword>
<evidence type="ECO:0000313" key="4">
    <source>
        <dbReference type="EMBL" id="KAG8364775.1"/>
    </source>
</evidence>
<dbReference type="Gene3D" id="1.25.70.10">
    <property type="entry name" value="Transcription termination factor 3, mitochondrial"/>
    <property type="match status" value="2"/>
</dbReference>
<organism evidence="4 5">
    <name type="scientific">Buddleja alternifolia</name>
    <dbReference type="NCBI Taxonomy" id="168488"/>
    <lineage>
        <taxon>Eukaryota</taxon>
        <taxon>Viridiplantae</taxon>
        <taxon>Streptophyta</taxon>
        <taxon>Embryophyta</taxon>
        <taxon>Tracheophyta</taxon>
        <taxon>Spermatophyta</taxon>
        <taxon>Magnoliopsida</taxon>
        <taxon>eudicotyledons</taxon>
        <taxon>Gunneridae</taxon>
        <taxon>Pentapetalae</taxon>
        <taxon>asterids</taxon>
        <taxon>lamiids</taxon>
        <taxon>Lamiales</taxon>
        <taxon>Scrophulariaceae</taxon>
        <taxon>Buddlejeae</taxon>
        <taxon>Buddleja</taxon>
    </lineage>
</organism>
<keyword evidence="3" id="KW-0809">Transit peptide</keyword>
<keyword evidence="5" id="KW-1185">Reference proteome</keyword>
<dbReference type="AlphaFoldDB" id="A0AAV6W7V9"/>
<evidence type="ECO:0000313" key="5">
    <source>
        <dbReference type="Proteomes" id="UP000826271"/>
    </source>
</evidence>
<dbReference type="EMBL" id="WHWC01000018">
    <property type="protein sequence ID" value="KAG8364775.1"/>
    <property type="molecule type" value="Genomic_DNA"/>
</dbReference>
<protein>
    <submittedName>
        <fullName evidence="4">Uncharacterized protein</fullName>
    </submittedName>
</protein>
<evidence type="ECO:0000256" key="3">
    <source>
        <dbReference type="ARBA" id="ARBA00022946"/>
    </source>
</evidence>
<dbReference type="PANTHER" id="PTHR13068">
    <property type="entry name" value="CGI-12 PROTEIN-RELATED"/>
    <property type="match status" value="1"/>
</dbReference>
<dbReference type="GO" id="GO:0006353">
    <property type="term" value="P:DNA-templated transcription termination"/>
    <property type="evidence" value="ECO:0007669"/>
    <property type="project" value="UniProtKB-KW"/>
</dbReference>
<dbReference type="SMART" id="SM00733">
    <property type="entry name" value="Mterf"/>
    <property type="match status" value="7"/>
</dbReference>
<dbReference type="InterPro" id="IPR038538">
    <property type="entry name" value="MTERF_sf"/>
</dbReference>
<dbReference type="InterPro" id="IPR003690">
    <property type="entry name" value="MTERF"/>
</dbReference>
<evidence type="ECO:0000256" key="1">
    <source>
        <dbReference type="ARBA" id="ARBA00007692"/>
    </source>
</evidence>
<dbReference type="FunFam" id="1.25.70.10:FF:000001">
    <property type="entry name" value="Mitochondrial transcription termination factor-like"/>
    <property type="match status" value="1"/>
</dbReference>
<evidence type="ECO:0000256" key="2">
    <source>
        <dbReference type="ARBA" id="ARBA00022472"/>
    </source>
</evidence>
<accession>A0AAV6W7V9</accession>
<dbReference type="Proteomes" id="UP000826271">
    <property type="component" value="Unassembled WGS sequence"/>
</dbReference>
<comment type="similarity">
    <text evidence="1">Belongs to the mTERF family.</text>
</comment>
<comment type="caution">
    <text evidence="4">The sequence shown here is derived from an EMBL/GenBank/DDBJ whole genome shotgun (WGS) entry which is preliminary data.</text>
</comment>
<name>A0AAV6W7V9_9LAMI</name>
<keyword evidence="2" id="KW-0804">Transcription</keyword>
<dbReference type="GO" id="GO:0003676">
    <property type="term" value="F:nucleic acid binding"/>
    <property type="evidence" value="ECO:0007669"/>
    <property type="project" value="InterPro"/>
</dbReference>